<dbReference type="InterPro" id="IPR029058">
    <property type="entry name" value="AB_hydrolase_fold"/>
</dbReference>
<sequence length="120" mass="13532">MNYKAYVPPHALYLLHGLADMTAPYPHALTLARALTEAGLLFRYQCILCGLADMKAPYPHVLILARALTGAGVLFRYQTYADEGHELKGVIEHVYRSMEDYLRECLSLDPEDTKLPPPDR</sequence>
<feature type="domain" description="Peptidase S9 prolyl oligopeptidase catalytic" evidence="1">
    <location>
        <begin position="46"/>
        <end position="107"/>
    </location>
</feature>
<organism evidence="2 3">
    <name type="scientific">Plutella xylostella</name>
    <name type="common">Diamondback moth</name>
    <name type="synonym">Plutella maculipennis</name>
    <dbReference type="NCBI Taxonomy" id="51655"/>
    <lineage>
        <taxon>Eukaryota</taxon>
        <taxon>Metazoa</taxon>
        <taxon>Ecdysozoa</taxon>
        <taxon>Arthropoda</taxon>
        <taxon>Hexapoda</taxon>
        <taxon>Insecta</taxon>
        <taxon>Pterygota</taxon>
        <taxon>Neoptera</taxon>
        <taxon>Endopterygota</taxon>
        <taxon>Lepidoptera</taxon>
        <taxon>Glossata</taxon>
        <taxon>Ditrysia</taxon>
        <taxon>Yponomeutoidea</taxon>
        <taxon>Plutellidae</taxon>
        <taxon>Plutella</taxon>
    </lineage>
</organism>
<dbReference type="GO" id="GO:0006508">
    <property type="term" value="P:proteolysis"/>
    <property type="evidence" value="ECO:0007669"/>
    <property type="project" value="InterPro"/>
</dbReference>
<reference evidence="2" key="1">
    <citation type="submission" date="2020-11" db="EMBL/GenBank/DDBJ databases">
        <authorList>
            <person name="Whiteford S."/>
        </authorList>
    </citation>
    <scope>NUCLEOTIDE SEQUENCE</scope>
</reference>
<dbReference type="EMBL" id="CAJHNJ030000005">
    <property type="protein sequence ID" value="CAG9099846.1"/>
    <property type="molecule type" value="Genomic_DNA"/>
</dbReference>
<dbReference type="SUPFAM" id="SSF53474">
    <property type="entry name" value="alpha/beta-Hydrolases"/>
    <property type="match status" value="1"/>
</dbReference>
<proteinExistence type="predicted"/>
<dbReference type="GO" id="GO:0008236">
    <property type="term" value="F:serine-type peptidase activity"/>
    <property type="evidence" value="ECO:0007669"/>
    <property type="project" value="InterPro"/>
</dbReference>
<name>A0A8S4DJD2_PLUXY</name>
<protein>
    <submittedName>
        <fullName evidence="2">(diamondback moth) hypothetical protein</fullName>
    </submittedName>
</protein>
<dbReference type="Pfam" id="PF00326">
    <property type="entry name" value="Peptidase_S9"/>
    <property type="match status" value="1"/>
</dbReference>
<evidence type="ECO:0000313" key="3">
    <source>
        <dbReference type="Proteomes" id="UP000653454"/>
    </source>
</evidence>
<dbReference type="Proteomes" id="UP000653454">
    <property type="component" value="Unassembled WGS sequence"/>
</dbReference>
<dbReference type="Gene3D" id="3.40.50.1820">
    <property type="entry name" value="alpha/beta hydrolase"/>
    <property type="match status" value="1"/>
</dbReference>
<dbReference type="AlphaFoldDB" id="A0A8S4DJD2"/>
<dbReference type="InterPro" id="IPR001375">
    <property type="entry name" value="Peptidase_S9_cat"/>
</dbReference>
<accession>A0A8S4DJD2</accession>
<evidence type="ECO:0000313" key="2">
    <source>
        <dbReference type="EMBL" id="CAG9099846.1"/>
    </source>
</evidence>
<comment type="caution">
    <text evidence="2">The sequence shown here is derived from an EMBL/GenBank/DDBJ whole genome shotgun (WGS) entry which is preliminary data.</text>
</comment>
<evidence type="ECO:0000259" key="1">
    <source>
        <dbReference type="Pfam" id="PF00326"/>
    </source>
</evidence>
<keyword evidence="3" id="KW-1185">Reference proteome</keyword>
<gene>
    <name evidence="2" type="ORF">PLXY2_LOCUS2377</name>
</gene>